<comment type="caution">
    <text evidence="4">The sequence shown here is derived from an EMBL/GenBank/DDBJ whole genome shotgun (WGS) entry which is preliminary data.</text>
</comment>
<dbReference type="PANTHER" id="PTHR44845">
    <property type="entry name" value="CARRIER DOMAIN-CONTAINING PROTEIN"/>
    <property type="match status" value="1"/>
</dbReference>
<dbReference type="SMART" id="SM00823">
    <property type="entry name" value="PKS_PP"/>
    <property type="match status" value="1"/>
</dbReference>
<keyword evidence="2" id="KW-0597">Phosphoprotein</keyword>
<dbReference type="Proteomes" id="UP000309128">
    <property type="component" value="Unassembled WGS sequence"/>
</dbReference>
<evidence type="ECO:0000259" key="3">
    <source>
        <dbReference type="PROSITE" id="PS50075"/>
    </source>
</evidence>
<evidence type="ECO:0000313" key="4">
    <source>
        <dbReference type="EMBL" id="TMR23752.1"/>
    </source>
</evidence>
<keyword evidence="1" id="KW-0596">Phosphopantetheine</keyword>
<proteinExistence type="predicted"/>
<feature type="domain" description="Carrier" evidence="3">
    <location>
        <begin position="18"/>
        <end position="90"/>
    </location>
</feature>
<dbReference type="PROSITE" id="PS00012">
    <property type="entry name" value="PHOSPHOPANTETHEINE"/>
    <property type="match status" value="1"/>
</dbReference>
<dbReference type="InterPro" id="IPR036736">
    <property type="entry name" value="ACP-like_sf"/>
</dbReference>
<sequence>MYRNIRQVNGVSSVLDNAVVDPRAAEIRAIWEEVLEISPIALDDDIFDLGAHSLTITQIIARMRKRLGVEVNIEDFFDNPTIRGVLEVLK</sequence>
<reference evidence="4 5" key="1">
    <citation type="submission" date="2019-05" db="EMBL/GenBank/DDBJ databases">
        <title>Draft genome sequence of Nonomuraea turkmeniaca DSM 43926.</title>
        <authorList>
            <person name="Saricaoglu S."/>
            <person name="Isik K."/>
        </authorList>
    </citation>
    <scope>NUCLEOTIDE SEQUENCE [LARGE SCALE GENOMIC DNA]</scope>
    <source>
        <strain evidence="4 5">DSM 43926</strain>
    </source>
</reference>
<dbReference type="InterPro" id="IPR009081">
    <property type="entry name" value="PP-bd_ACP"/>
</dbReference>
<evidence type="ECO:0000256" key="2">
    <source>
        <dbReference type="ARBA" id="ARBA00022553"/>
    </source>
</evidence>
<dbReference type="AlphaFoldDB" id="A0A5S4FT04"/>
<gene>
    <name evidence="4" type="ORF">ETD86_07100</name>
</gene>
<protein>
    <recommendedName>
        <fullName evidence="3">Carrier domain-containing protein</fullName>
    </recommendedName>
</protein>
<dbReference type="EMBL" id="VCKY01000016">
    <property type="protein sequence ID" value="TMR23752.1"/>
    <property type="molecule type" value="Genomic_DNA"/>
</dbReference>
<dbReference type="PROSITE" id="PS50075">
    <property type="entry name" value="CARRIER"/>
    <property type="match status" value="1"/>
</dbReference>
<evidence type="ECO:0000313" key="5">
    <source>
        <dbReference type="Proteomes" id="UP000309128"/>
    </source>
</evidence>
<keyword evidence="5" id="KW-1185">Reference proteome</keyword>
<dbReference type="OrthoDB" id="518159at2"/>
<dbReference type="PANTHER" id="PTHR44845:SF6">
    <property type="entry name" value="BETA-ALANINE-ACTIVATING ENZYME"/>
    <property type="match status" value="1"/>
</dbReference>
<dbReference type="InterPro" id="IPR006162">
    <property type="entry name" value="Ppantetheine_attach_site"/>
</dbReference>
<evidence type="ECO:0000256" key="1">
    <source>
        <dbReference type="ARBA" id="ARBA00022450"/>
    </source>
</evidence>
<organism evidence="4 5">
    <name type="scientific">Nonomuraea turkmeniaca</name>
    <dbReference type="NCBI Taxonomy" id="103838"/>
    <lineage>
        <taxon>Bacteria</taxon>
        <taxon>Bacillati</taxon>
        <taxon>Actinomycetota</taxon>
        <taxon>Actinomycetes</taxon>
        <taxon>Streptosporangiales</taxon>
        <taxon>Streptosporangiaceae</taxon>
        <taxon>Nonomuraea</taxon>
    </lineage>
</organism>
<dbReference type="SUPFAM" id="SSF47336">
    <property type="entry name" value="ACP-like"/>
    <property type="match status" value="1"/>
</dbReference>
<accession>A0A5S4FT04</accession>
<dbReference type="GO" id="GO:0031177">
    <property type="term" value="F:phosphopantetheine binding"/>
    <property type="evidence" value="ECO:0007669"/>
    <property type="project" value="InterPro"/>
</dbReference>
<name>A0A5S4FT04_9ACTN</name>
<dbReference type="Pfam" id="PF00550">
    <property type="entry name" value="PP-binding"/>
    <property type="match status" value="1"/>
</dbReference>
<dbReference type="Gene3D" id="1.10.1200.10">
    <property type="entry name" value="ACP-like"/>
    <property type="match status" value="1"/>
</dbReference>
<dbReference type="InterPro" id="IPR020806">
    <property type="entry name" value="PKS_PP-bd"/>
</dbReference>